<name>A0A6D2KTA5_9BRAS</name>
<keyword evidence="2" id="KW-0806">Transcription termination</keyword>
<evidence type="ECO:0000256" key="1">
    <source>
        <dbReference type="ARBA" id="ARBA00007692"/>
    </source>
</evidence>
<comment type="caution">
    <text evidence="4">The sequence shown here is derived from an EMBL/GenBank/DDBJ whole genome shotgun (WGS) entry which is preliminary data.</text>
</comment>
<sequence length="201" mass="22891">MIMNLIFFVARFWSHYVAIDRDRHSIWSSFIHGLASNIQQHECDRILHLASPALFLRNNFLLNSDLAETESSPGVSLSLKISQKSLVKLISDCPHVLRSEFLRKWIVPISDCVKFGLSSSAITSILEYSSRIGIGPEKKIEFLVGIGISRDNIERFFHIFPEILGIGTETRLKPLLDEFKKMGFGNDEMKKEIAIEPRVLC</sequence>
<keyword evidence="3" id="KW-0809">Transit peptide</keyword>
<organism evidence="4 5">
    <name type="scientific">Microthlaspi erraticum</name>
    <dbReference type="NCBI Taxonomy" id="1685480"/>
    <lineage>
        <taxon>Eukaryota</taxon>
        <taxon>Viridiplantae</taxon>
        <taxon>Streptophyta</taxon>
        <taxon>Embryophyta</taxon>
        <taxon>Tracheophyta</taxon>
        <taxon>Spermatophyta</taxon>
        <taxon>Magnoliopsida</taxon>
        <taxon>eudicotyledons</taxon>
        <taxon>Gunneridae</taxon>
        <taxon>Pentapetalae</taxon>
        <taxon>rosids</taxon>
        <taxon>malvids</taxon>
        <taxon>Brassicales</taxon>
        <taxon>Brassicaceae</taxon>
        <taxon>Coluteocarpeae</taxon>
        <taxon>Microthlaspi</taxon>
    </lineage>
</organism>
<accession>A0A6D2KTA5</accession>
<evidence type="ECO:0000256" key="2">
    <source>
        <dbReference type="ARBA" id="ARBA00022472"/>
    </source>
</evidence>
<dbReference type="AlphaFoldDB" id="A0A6D2KTA5"/>
<dbReference type="Pfam" id="PF02536">
    <property type="entry name" value="mTERF"/>
    <property type="match status" value="1"/>
</dbReference>
<proteinExistence type="inferred from homology"/>
<dbReference type="Proteomes" id="UP000467841">
    <property type="component" value="Unassembled WGS sequence"/>
</dbReference>
<evidence type="ECO:0000313" key="5">
    <source>
        <dbReference type="Proteomes" id="UP000467841"/>
    </source>
</evidence>
<keyword evidence="2" id="KW-0804">Transcription</keyword>
<keyword evidence="2" id="KW-0805">Transcription regulation</keyword>
<dbReference type="GO" id="GO:0006353">
    <property type="term" value="P:DNA-templated transcription termination"/>
    <property type="evidence" value="ECO:0007669"/>
    <property type="project" value="UniProtKB-KW"/>
</dbReference>
<dbReference type="Gene3D" id="1.25.70.10">
    <property type="entry name" value="Transcription termination factor 3, mitochondrial"/>
    <property type="match status" value="1"/>
</dbReference>
<gene>
    <name evidence="4" type="ORF">MERR_LOCUS43688</name>
</gene>
<protein>
    <submittedName>
        <fullName evidence="4">Uncharacterized protein</fullName>
    </submittedName>
</protein>
<dbReference type="InterPro" id="IPR038538">
    <property type="entry name" value="MTERF_sf"/>
</dbReference>
<keyword evidence="5" id="KW-1185">Reference proteome</keyword>
<dbReference type="InterPro" id="IPR003690">
    <property type="entry name" value="MTERF"/>
</dbReference>
<dbReference type="GO" id="GO:0005737">
    <property type="term" value="C:cytoplasm"/>
    <property type="evidence" value="ECO:0007669"/>
    <property type="project" value="UniProtKB-ARBA"/>
</dbReference>
<evidence type="ECO:0000256" key="3">
    <source>
        <dbReference type="ARBA" id="ARBA00022946"/>
    </source>
</evidence>
<evidence type="ECO:0000313" key="4">
    <source>
        <dbReference type="EMBL" id="CAA7056452.1"/>
    </source>
</evidence>
<dbReference type="OrthoDB" id="637682at2759"/>
<reference evidence="4" key="1">
    <citation type="submission" date="2020-01" db="EMBL/GenBank/DDBJ databases">
        <authorList>
            <person name="Mishra B."/>
        </authorList>
    </citation>
    <scope>NUCLEOTIDE SEQUENCE [LARGE SCALE GENOMIC DNA]</scope>
</reference>
<dbReference type="EMBL" id="CACVBM020001640">
    <property type="protein sequence ID" value="CAA7056452.1"/>
    <property type="molecule type" value="Genomic_DNA"/>
</dbReference>
<dbReference type="GO" id="GO:0003676">
    <property type="term" value="F:nucleic acid binding"/>
    <property type="evidence" value="ECO:0007669"/>
    <property type="project" value="InterPro"/>
</dbReference>
<comment type="similarity">
    <text evidence="1">Belongs to the mTERF family.</text>
</comment>